<dbReference type="EMBL" id="CM014093">
    <property type="protein sequence ID" value="TKS84481.1"/>
    <property type="molecule type" value="Genomic_DNA"/>
</dbReference>
<evidence type="ECO:0000313" key="1">
    <source>
        <dbReference type="EMBL" id="TKS84481.1"/>
    </source>
</evidence>
<organism evidence="1 2">
    <name type="scientific">Collichthys lucidus</name>
    <name type="common">Big head croaker</name>
    <name type="synonym">Sciaena lucida</name>
    <dbReference type="NCBI Taxonomy" id="240159"/>
    <lineage>
        <taxon>Eukaryota</taxon>
        <taxon>Metazoa</taxon>
        <taxon>Chordata</taxon>
        <taxon>Craniata</taxon>
        <taxon>Vertebrata</taxon>
        <taxon>Euteleostomi</taxon>
        <taxon>Actinopterygii</taxon>
        <taxon>Neopterygii</taxon>
        <taxon>Teleostei</taxon>
        <taxon>Neoteleostei</taxon>
        <taxon>Acanthomorphata</taxon>
        <taxon>Eupercaria</taxon>
        <taxon>Sciaenidae</taxon>
        <taxon>Collichthys</taxon>
    </lineage>
</organism>
<proteinExistence type="predicted"/>
<name>A0A4U5VAC7_COLLU</name>
<dbReference type="Proteomes" id="UP000298787">
    <property type="component" value="Chromosome 16"/>
</dbReference>
<gene>
    <name evidence="1" type="ORF">D9C73_018751</name>
</gene>
<accession>A0A4U5VAC7</accession>
<reference evidence="1 2" key="1">
    <citation type="submission" date="2019-01" db="EMBL/GenBank/DDBJ databases">
        <title>Genome Assembly of Collichthys lucidus.</title>
        <authorList>
            <person name="Cai M."/>
            <person name="Xiao S."/>
        </authorList>
    </citation>
    <scope>NUCLEOTIDE SEQUENCE [LARGE SCALE GENOMIC DNA]</scope>
    <source>
        <strain evidence="1">JT15FE1705JMU</strain>
        <tissue evidence="1">Muscle</tissue>
    </source>
</reference>
<keyword evidence="2" id="KW-1185">Reference proteome</keyword>
<protein>
    <submittedName>
        <fullName evidence="1">Uncharacterized protein</fullName>
    </submittedName>
</protein>
<evidence type="ECO:0000313" key="2">
    <source>
        <dbReference type="Proteomes" id="UP000298787"/>
    </source>
</evidence>
<sequence length="67" mass="8054">MRTQPRQDVADKVCLQPALQAVVHFRHNRHSWSGLLRASVRPRWRRDIRANESRETMETHPTQIRNR</sequence>
<dbReference type="AlphaFoldDB" id="A0A4U5VAC7"/>